<proteinExistence type="predicted"/>
<evidence type="ECO:0000313" key="2">
    <source>
        <dbReference type="EMBL" id="KRY79496.1"/>
    </source>
</evidence>
<keyword evidence="1" id="KW-0472">Membrane</keyword>
<organism evidence="2 3">
    <name type="scientific">Trichinella pseudospiralis</name>
    <name type="common">Parasitic roundworm</name>
    <dbReference type="NCBI Taxonomy" id="6337"/>
    <lineage>
        <taxon>Eukaryota</taxon>
        <taxon>Metazoa</taxon>
        <taxon>Ecdysozoa</taxon>
        <taxon>Nematoda</taxon>
        <taxon>Enoplea</taxon>
        <taxon>Dorylaimia</taxon>
        <taxon>Trichinellida</taxon>
        <taxon>Trichinellidae</taxon>
        <taxon>Trichinella</taxon>
    </lineage>
</organism>
<keyword evidence="1" id="KW-0812">Transmembrane</keyword>
<keyword evidence="1" id="KW-1133">Transmembrane helix</keyword>
<name>A0A0V1F0L9_TRIPS</name>
<reference evidence="2 3" key="1">
    <citation type="submission" date="2015-01" db="EMBL/GenBank/DDBJ databases">
        <title>Evolution of Trichinella species and genotypes.</title>
        <authorList>
            <person name="Korhonen P.K."/>
            <person name="Edoardo P."/>
            <person name="Giuseppe L.R."/>
            <person name="Gasser R.B."/>
        </authorList>
    </citation>
    <scope>NUCLEOTIDE SEQUENCE [LARGE SCALE GENOMIC DNA]</scope>
    <source>
        <strain evidence="2">ISS13</strain>
    </source>
</reference>
<comment type="caution">
    <text evidence="2">The sequence shown here is derived from an EMBL/GenBank/DDBJ whole genome shotgun (WGS) entry which is preliminary data.</text>
</comment>
<evidence type="ECO:0000256" key="1">
    <source>
        <dbReference type="SAM" id="Phobius"/>
    </source>
</evidence>
<sequence length="138" mass="15327">MMQKQQHQNSTAELYSTTKIPTAQLTDLNVQYKLRTNTTPNLSPAVAFSIGPTLLLLFASCFIRPTFLVKVQPSDCLSAHSAHAESSEQIFTIVDIASLPISHCIATSYGIIGMRKQVLPQRLIGADIHPNCRFQQHY</sequence>
<dbReference type="AlphaFoldDB" id="A0A0V1F0L9"/>
<feature type="transmembrane region" description="Helical" evidence="1">
    <location>
        <begin position="42"/>
        <end position="63"/>
    </location>
</feature>
<dbReference type="EMBL" id="JYDR01000001">
    <property type="protein sequence ID" value="KRY79496.1"/>
    <property type="molecule type" value="Genomic_DNA"/>
</dbReference>
<gene>
    <name evidence="2" type="ORF">T4A_9441</name>
</gene>
<accession>A0A0V1F0L9</accession>
<dbReference type="Proteomes" id="UP000054632">
    <property type="component" value="Unassembled WGS sequence"/>
</dbReference>
<protein>
    <submittedName>
        <fullName evidence="2">Uncharacterized protein</fullName>
    </submittedName>
</protein>
<evidence type="ECO:0000313" key="3">
    <source>
        <dbReference type="Proteomes" id="UP000054632"/>
    </source>
</evidence>